<reference evidence="8 9" key="1">
    <citation type="submission" date="2018-03" db="EMBL/GenBank/DDBJ databases">
        <authorList>
            <person name="Keele B.F."/>
        </authorList>
    </citation>
    <scope>NUCLEOTIDE SEQUENCE [LARGE SCALE GENOMIC DNA]</scope>
    <source>
        <strain evidence="8 9">IB-3</strain>
    </source>
</reference>
<evidence type="ECO:0000313" key="9">
    <source>
        <dbReference type="Proteomes" id="UP000244867"/>
    </source>
</evidence>
<feature type="transmembrane region" description="Helical" evidence="7">
    <location>
        <begin position="146"/>
        <end position="166"/>
    </location>
</feature>
<keyword evidence="2" id="KW-1003">Cell membrane</keyword>
<protein>
    <submittedName>
        <fullName evidence="8">ABC transporter permease</fullName>
    </submittedName>
</protein>
<dbReference type="AlphaFoldDB" id="A0A2R7YXK1"/>
<keyword evidence="3 7" id="KW-0812">Transmembrane</keyword>
<evidence type="ECO:0000256" key="5">
    <source>
        <dbReference type="ARBA" id="ARBA00023136"/>
    </source>
</evidence>
<evidence type="ECO:0000256" key="7">
    <source>
        <dbReference type="SAM" id="Phobius"/>
    </source>
</evidence>
<evidence type="ECO:0000256" key="4">
    <source>
        <dbReference type="ARBA" id="ARBA00022989"/>
    </source>
</evidence>
<accession>A0A2R7YXK1</accession>
<feature type="transmembrane region" description="Helical" evidence="7">
    <location>
        <begin position="67"/>
        <end position="88"/>
    </location>
</feature>
<comment type="caution">
    <text evidence="8">The sequence shown here is derived from an EMBL/GenBank/DDBJ whole genome shotgun (WGS) entry which is preliminary data.</text>
</comment>
<dbReference type="GO" id="GO:0005886">
    <property type="term" value="C:plasma membrane"/>
    <property type="evidence" value="ECO:0007669"/>
    <property type="project" value="UniProtKB-SubCell"/>
</dbReference>
<feature type="transmembrane region" description="Helical" evidence="7">
    <location>
        <begin position="289"/>
        <end position="308"/>
    </location>
</feature>
<keyword evidence="5 7" id="KW-0472">Membrane</keyword>
<dbReference type="GO" id="GO:0022857">
    <property type="term" value="F:transmembrane transporter activity"/>
    <property type="evidence" value="ECO:0007669"/>
    <property type="project" value="InterPro"/>
</dbReference>
<dbReference type="PANTHER" id="PTHR32196:SF72">
    <property type="entry name" value="RIBOSE IMPORT PERMEASE PROTEIN RBSC"/>
    <property type="match status" value="1"/>
</dbReference>
<evidence type="ECO:0000256" key="6">
    <source>
        <dbReference type="SAM" id="MobiDB-lite"/>
    </source>
</evidence>
<evidence type="ECO:0000256" key="2">
    <source>
        <dbReference type="ARBA" id="ARBA00022475"/>
    </source>
</evidence>
<feature type="transmembrane region" description="Helical" evidence="7">
    <location>
        <begin position="236"/>
        <end position="259"/>
    </location>
</feature>
<dbReference type="PANTHER" id="PTHR32196">
    <property type="entry name" value="ABC TRANSPORTER PERMEASE PROTEIN YPHD-RELATED-RELATED"/>
    <property type="match status" value="1"/>
</dbReference>
<dbReference type="CDD" id="cd06579">
    <property type="entry name" value="TM_PBP1_transp_AraH_like"/>
    <property type="match status" value="1"/>
</dbReference>
<dbReference type="Pfam" id="PF02653">
    <property type="entry name" value="BPD_transp_2"/>
    <property type="match status" value="1"/>
</dbReference>
<comment type="subcellular location">
    <subcellularLocation>
        <location evidence="1">Cell membrane</location>
        <topology evidence="1">Multi-pass membrane protein</topology>
    </subcellularLocation>
</comment>
<dbReference type="OrthoDB" id="3468954at2"/>
<gene>
    <name evidence="8" type="ORF">C7S10_12045</name>
</gene>
<keyword evidence="9" id="KW-1185">Reference proteome</keyword>
<name>A0A2R7YXK1_9ACTN</name>
<feature type="transmembrane region" description="Helical" evidence="7">
    <location>
        <begin position="34"/>
        <end position="55"/>
    </location>
</feature>
<sequence>MTSPADTAAEPVETASIPASTSRRSARGGGSGGLLLRFSGLYIWAAIIVVFGALVPQTFLTVQTATGIATNEAVTIIVAVGLLFSLAAGGFDLSMAQNLGFAAVVVATLSTVGGHGPWFSALVAIALSTAVGAINGFFVSVIRINSLIATLAMTSILLAATRLVSGQQFRGPLPDALRETSNAEPAGVPILVLYALIVAAAAWYLLEHTPFGRRLYATGANPEAAFLAGVRTGRHLFASFVITGFAAGLAGVLLAGKIGSVGPDIGPSYLLPSFAACFLGTTQLKPGKFNVWGTILSILLLATGVKGLQLLGGEQWITDAFNGLALLTAVSVAVVSARRAQSGRTVRRSTGRSAP</sequence>
<feature type="transmembrane region" description="Helical" evidence="7">
    <location>
        <begin position="320"/>
        <end position="338"/>
    </location>
</feature>
<feature type="region of interest" description="Disordered" evidence="6">
    <location>
        <begin position="1"/>
        <end position="30"/>
    </location>
</feature>
<evidence type="ECO:0000256" key="3">
    <source>
        <dbReference type="ARBA" id="ARBA00022692"/>
    </source>
</evidence>
<evidence type="ECO:0000256" key="1">
    <source>
        <dbReference type="ARBA" id="ARBA00004651"/>
    </source>
</evidence>
<dbReference type="Proteomes" id="UP000244867">
    <property type="component" value="Unassembled WGS sequence"/>
</dbReference>
<organism evidence="8 9">
    <name type="scientific">Nocardioides currus</name>
    <dbReference type="NCBI Taxonomy" id="2133958"/>
    <lineage>
        <taxon>Bacteria</taxon>
        <taxon>Bacillati</taxon>
        <taxon>Actinomycetota</taxon>
        <taxon>Actinomycetes</taxon>
        <taxon>Propionibacteriales</taxon>
        <taxon>Nocardioidaceae</taxon>
        <taxon>Nocardioides</taxon>
    </lineage>
</organism>
<dbReference type="RefSeq" id="WP_108344663.1">
    <property type="nucleotide sequence ID" value="NZ_PYXZ01000004.1"/>
</dbReference>
<feature type="transmembrane region" description="Helical" evidence="7">
    <location>
        <begin position="118"/>
        <end position="139"/>
    </location>
</feature>
<dbReference type="InterPro" id="IPR001851">
    <property type="entry name" value="ABC_transp_permease"/>
</dbReference>
<proteinExistence type="predicted"/>
<dbReference type="EMBL" id="PYXZ01000004">
    <property type="protein sequence ID" value="PUA81095.1"/>
    <property type="molecule type" value="Genomic_DNA"/>
</dbReference>
<feature type="transmembrane region" description="Helical" evidence="7">
    <location>
        <begin position="186"/>
        <end position="206"/>
    </location>
</feature>
<feature type="transmembrane region" description="Helical" evidence="7">
    <location>
        <begin position="265"/>
        <end position="282"/>
    </location>
</feature>
<evidence type="ECO:0000313" key="8">
    <source>
        <dbReference type="EMBL" id="PUA81095.1"/>
    </source>
</evidence>
<keyword evidence="4 7" id="KW-1133">Transmembrane helix</keyword>